<comment type="caution">
    <text evidence="1">The sequence shown here is derived from an EMBL/GenBank/DDBJ whole genome shotgun (WGS) entry which is preliminary data.</text>
</comment>
<dbReference type="EMBL" id="SMJZ01000227">
    <property type="protein sequence ID" value="TDB99386.1"/>
    <property type="molecule type" value="Genomic_DNA"/>
</dbReference>
<keyword evidence="2" id="KW-1185">Reference proteome</keyword>
<organism evidence="1 2">
    <name type="scientific">Nonomuraea longispora</name>
    <dbReference type="NCBI Taxonomy" id="1848320"/>
    <lineage>
        <taxon>Bacteria</taxon>
        <taxon>Bacillati</taxon>
        <taxon>Actinomycetota</taxon>
        <taxon>Actinomycetes</taxon>
        <taxon>Streptosporangiales</taxon>
        <taxon>Streptosporangiaceae</taxon>
        <taxon>Nonomuraea</taxon>
    </lineage>
</organism>
<name>A0A4R4MYG2_9ACTN</name>
<reference evidence="1 2" key="1">
    <citation type="submission" date="2019-02" db="EMBL/GenBank/DDBJ databases">
        <title>Draft genome sequences of novel Actinobacteria.</title>
        <authorList>
            <person name="Sahin N."/>
            <person name="Ay H."/>
            <person name="Saygin H."/>
        </authorList>
    </citation>
    <scope>NUCLEOTIDE SEQUENCE [LARGE SCALE GENOMIC DNA]</scope>
    <source>
        <strain evidence="1 2">KC201</strain>
    </source>
</reference>
<accession>A0A4R4MYG2</accession>
<evidence type="ECO:0000313" key="1">
    <source>
        <dbReference type="EMBL" id="TDB99386.1"/>
    </source>
</evidence>
<dbReference type="RefSeq" id="WP_132340102.1">
    <property type="nucleotide sequence ID" value="NZ_SMJZ01000227.1"/>
</dbReference>
<proteinExistence type="predicted"/>
<dbReference type="AlphaFoldDB" id="A0A4R4MYG2"/>
<gene>
    <name evidence="1" type="ORF">E1267_37740</name>
</gene>
<sequence length="113" mass="11961">MSYVEPLRPEASQARFRLKPRFPVISTVAAACLAAGAIVGNTSTTAYLDLPTMAAHPSKAVKKSAKAASFTLAYVRVAGKSRINQEGVTCYTGPVSFGVGLEATEMGARFSYR</sequence>
<evidence type="ECO:0000313" key="2">
    <source>
        <dbReference type="Proteomes" id="UP000295157"/>
    </source>
</evidence>
<protein>
    <submittedName>
        <fullName evidence="1">Uncharacterized protein</fullName>
    </submittedName>
</protein>
<dbReference type="Proteomes" id="UP000295157">
    <property type="component" value="Unassembled WGS sequence"/>
</dbReference>